<dbReference type="EMBL" id="OU963914">
    <property type="protein sequence ID" value="CAH0402885.1"/>
    <property type="molecule type" value="Genomic_DNA"/>
</dbReference>
<feature type="region of interest" description="Disordered" evidence="3">
    <location>
        <begin position="281"/>
        <end position="323"/>
    </location>
</feature>
<evidence type="ECO:0000313" key="6">
    <source>
        <dbReference type="EMBL" id="CAH0402885.1"/>
    </source>
</evidence>
<dbReference type="SUPFAM" id="SSF50494">
    <property type="entry name" value="Trypsin-like serine proteases"/>
    <property type="match status" value="1"/>
</dbReference>
<dbReference type="InterPro" id="IPR001314">
    <property type="entry name" value="Peptidase_S1A"/>
</dbReference>
<evidence type="ECO:0000256" key="2">
    <source>
        <dbReference type="RuleBase" id="RU363034"/>
    </source>
</evidence>
<evidence type="ECO:0000256" key="4">
    <source>
        <dbReference type="SAM" id="SignalP"/>
    </source>
</evidence>
<dbReference type="PROSITE" id="PS00135">
    <property type="entry name" value="TRYPSIN_SER"/>
    <property type="match status" value="1"/>
</dbReference>
<dbReference type="SMART" id="SM00020">
    <property type="entry name" value="Tryp_SPc"/>
    <property type="match status" value="1"/>
</dbReference>
<dbReference type="InterPro" id="IPR018114">
    <property type="entry name" value="TRYPSIN_HIS"/>
</dbReference>
<dbReference type="Gene3D" id="2.40.10.10">
    <property type="entry name" value="Trypsin-like serine proteases"/>
    <property type="match status" value="1"/>
</dbReference>
<dbReference type="PANTHER" id="PTHR24250">
    <property type="entry name" value="CHYMOTRYPSIN-RELATED"/>
    <property type="match status" value="1"/>
</dbReference>
<proteinExistence type="predicted"/>
<feature type="domain" description="Peptidase S1" evidence="5">
    <location>
        <begin position="36"/>
        <end position="276"/>
    </location>
</feature>
<feature type="compositionally biased region" description="Acidic residues" evidence="3">
    <location>
        <begin position="293"/>
        <end position="306"/>
    </location>
</feature>
<evidence type="ECO:0000313" key="7">
    <source>
        <dbReference type="Proteomes" id="UP001153292"/>
    </source>
</evidence>
<dbReference type="InterPro" id="IPR009003">
    <property type="entry name" value="Peptidase_S1_PA"/>
</dbReference>
<gene>
    <name evidence="6" type="ORF">CHILSU_LOCUS6137</name>
</gene>
<dbReference type="PRINTS" id="PR00722">
    <property type="entry name" value="CHYMOTRYPSIN"/>
</dbReference>
<dbReference type="Proteomes" id="UP001153292">
    <property type="component" value="Chromosome 21"/>
</dbReference>
<dbReference type="Pfam" id="PF00089">
    <property type="entry name" value="Trypsin"/>
    <property type="match status" value="1"/>
</dbReference>
<organism evidence="6 7">
    <name type="scientific">Chilo suppressalis</name>
    <name type="common">Asiatic rice borer moth</name>
    <dbReference type="NCBI Taxonomy" id="168631"/>
    <lineage>
        <taxon>Eukaryota</taxon>
        <taxon>Metazoa</taxon>
        <taxon>Ecdysozoa</taxon>
        <taxon>Arthropoda</taxon>
        <taxon>Hexapoda</taxon>
        <taxon>Insecta</taxon>
        <taxon>Pterygota</taxon>
        <taxon>Neoptera</taxon>
        <taxon>Endopterygota</taxon>
        <taxon>Lepidoptera</taxon>
        <taxon>Glossata</taxon>
        <taxon>Ditrysia</taxon>
        <taxon>Pyraloidea</taxon>
        <taxon>Crambidae</taxon>
        <taxon>Crambinae</taxon>
        <taxon>Chilo</taxon>
    </lineage>
</organism>
<evidence type="ECO:0000256" key="3">
    <source>
        <dbReference type="SAM" id="MobiDB-lite"/>
    </source>
</evidence>
<dbReference type="InterPro" id="IPR043504">
    <property type="entry name" value="Peptidase_S1_PA_chymotrypsin"/>
</dbReference>
<feature type="signal peptide" evidence="4">
    <location>
        <begin position="1"/>
        <end position="18"/>
    </location>
</feature>
<sequence>MWREVVFLVALAGASALADDPLTFPELARGRANTRIVSGWEAKEGQLPHQLSLRMVSAQGQVFSCGASIIHNEWALTAAHCTAQRVTIIIRAGTVNMTRPGTIFETTEYMNHPLYDESQAGRVQPNDVGLIKFNRRLEFNERIQPIRIQRSVDKDNDYDGDRMTASGWGRVWTNGAAPENLNWVFLRGVTNFFCWWSFGGSSIIQPSTICASGYNDTTQSTCQGDSGGPLTVIDADGKPTLVGVTSFVSAMGCHADLPAGFCRGGYYHDWYQEVTGINFDWDFDEPTEKPEEPESPEEPEGTEDPEETHPTEGPGEATPNFAY</sequence>
<evidence type="ECO:0000259" key="5">
    <source>
        <dbReference type="PROSITE" id="PS50240"/>
    </source>
</evidence>
<keyword evidence="2" id="KW-0720">Serine protease</keyword>
<keyword evidence="1" id="KW-1015">Disulfide bond</keyword>
<reference evidence="6" key="1">
    <citation type="submission" date="2021-12" db="EMBL/GenBank/DDBJ databases">
        <authorList>
            <person name="King R."/>
        </authorList>
    </citation>
    <scope>NUCLEOTIDE SEQUENCE</scope>
</reference>
<keyword evidence="7" id="KW-1185">Reference proteome</keyword>
<keyword evidence="2" id="KW-0378">Hydrolase</keyword>
<evidence type="ECO:0000256" key="1">
    <source>
        <dbReference type="ARBA" id="ARBA00023157"/>
    </source>
</evidence>
<dbReference type="PANTHER" id="PTHR24250:SF50">
    <property type="entry name" value="PEPTIDASE S1 DOMAIN-CONTAINING PROTEIN"/>
    <property type="match status" value="1"/>
</dbReference>
<name>A0ABN8B9Z4_CHISP</name>
<accession>A0ABN8B9Z4</accession>
<dbReference type="InterPro" id="IPR001254">
    <property type="entry name" value="Trypsin_dom"/>
</dbReference>
<feature type="chain" id="PRO_5046335337" description="Peptidase S1 domain-containing protein" evidence="4">
    <location>
        <begin position="19"/>
        <end position="323"/>
    </location>
</feature>
<dbReference type="InterPro" id="IPR033116">
    <property type="entry name" value="TRYPSIN_SER"/>
</dbReference>
<dbReference type="CDD" id="cd00190">
    <property type="entry name" value="Tryp_SPc"/>
    <property type="match status" value="1"/>
</dbReference>
<dbReference type="PROSITE" id="PS50240">
    <property type="entry name" value="TRYPSIN_DOM"/>
    <property type="match status" value="1"/>
</dbReference>
<dbReference type="PROSITE" id="PS00134">
    <property type="entry name" value="TRYPSIN_HIS"/>
    <property type="match status" value="1"/>
</dbReference>
<feature type="compositionally biased region" description="Low complexity" evidence="3">
    <location>
        <begin position="311"/>
        <end position="323"/>
    </location>
</feature>
<keyword evidence="4" id="KW-0732">Signal</keyword>
<protein>
    <recommendedName>
        <fullName evidence="5">Peptidase S1 domain-containing protein</fullName>
    </recommendedName>
</protein>
<keyword evidence="2" id="KW-0645">Protease</keyword>